<dbReference type="Pfam" id="PF00271">
    <property type="entry name" value="Helicase_C"/>
    <property type="match status" value="1"/>
</dbReference>
<dbReference type="Pfam" id="PF19833">
    <property type="entry name" value="RecG_dom3_C"/>
    <property type="match status" value="1"/>
</dbReference>
<evidence type="ECO:0000259" key="10">
    <source>
        <dbReference type="PROSITE" id="PS51194"/>
    </source>
</evidence>
<dbReference type="InterPro" id="IPR012340">
    <property type="entry name" value="NA-bd_OB-fold"/>
</dbReference>
<dbReference type="NCBIfam" id="NF008168">
    <property type="entry name" value="PRK10917.2-2"/>
    <property type="match status" value="1"/>
</dbReference>
<keyword evidence="1" id="KW-0547">Nucleotide-binding</keyword>
<evidence type="ECO:0000256" key="8">
    <source>
        <dbReference type="ARBA" id="ARBA00049819"/>
    </source>
</evidence>
<dbReference type="InterPro" id="IPR045562">
    <property type="entry name" value="RecG_dom3_C"/>
</dbReference>
<dbReference type="Pfam" id="PF17191">
    <property type="entry name" value="RecG_wedge"/>
    <property type="match status" value="1"/>
</dbReference>
<proteinExistence type="predicted"/>
<dbReference type="EMBL" id="QWGA01000007">
    <property type="protein sequence ID" value="RIJ29014.1"/>
    <property type="molecule type" value="Genomic_DNA"/>
</dbReference>
<dbReference type="Gene3D" id="2.40.50.140">
    <property type="entry name" value="Nucleic acid-binding proteins"/>
    <property type="match status" value="1"/>
</dbReference>
<dbReference type="GO" id="GO:0003678">
    <property type="term" value="F:DNA helicase activity"/>
    <property type="evidence" value="ECO:0007669"/>
    <property type="project" value="TreeGrafter"/>
</dbReference>
<evidence type="ECO:0000256" key="1">
    <source>
        <dbReference type="ARBA" id="ARBA00022741"/>
    </source>
</evidence>
<evidence type="ECO:0000313" key="11">
    <source>
        <dbReference type="EMBL" id="RIJ29014.1"/>
    </source>
</evidence>
<dbReference type="GO" id="GO:0016787">
    <property type="term" value="F:hydrolase activity"/>
    <property type="evidence" value="ECO:0007669"/>
    <property type="project" value="UniProtKB-KW"/>
</dbReference>
<evidence type="ECO:0000256" key="4">
    <source>
        <dbReference type="ARBA" id="ARBA00022806"/>
    </source>
</evidence>
<dbReference type="SUPFAM" id="SSF50249">
    <property type="entry name" value="Nucleic acid-binding proteins"/>
    <property type="match status" value="1"/>
</dbReference>
<keyword evidence="6" id="KW-0238">DNA-binding</keyword>
<comment type="caution">
    <text evidence="11">The sequence shown here is derived from an EMBL/GenBank/DDBJ whole genome shotgun (WGS) entry which is preliminary data.</text>
</comment>
<feature type="domain" description="Helicase C-terminal" evidence="10">
    <location>
        <begin position="461"/>
        <end position="623"/>
    </location>
</feature>
<dbReference type="InterPro" id="IPR011545">
    <property type="entry name" value="DEAD/DEAH_box_helicase_dom"/>
</dbReference>
<dbReference type="PROSITE" id="PS51192">
    <property type="entry name" value="HELICASE_ATP_BIND_1"/>
    <property type="match status" value="1"/>
</dbReference>
<dbReference type="CDD" id="cd04488">
    <property type="entry name" value="RecG_wedge_OBF"/>
    <property type="match status" value="1"/>
</dbReference>
<dbReference type="OrthoDB" id="9804325at2"/>
<evidence type="ECO:0000256" key="6">
    <source>
        <dbReference type="ARBA" id="ARBA00023125"/>
    </source>
</evidence>
<dbReference type="SMART" id="SM00490">
    <property type="entry name" value="HELICc"/>
    <property type="match status" value="1"/>
</dbReference>
<keyword evidence="3" id="KW-0378">Hydrolase</keyword>
<dbReference type="GO" id="GO:0005524">
    <property type="term" value="F:ATP binding"/>
    <property type="evidence" value="ECO:0007669"/>
    <property type="project" value="UniProtKB-KW"/>
</dbReference>
<evidence type="ECO:0000256" key="2">
    <source>
        <dbReference type="ARBA" id="ARBA00022763"/>
    </source>
</evidence>
<organism evidence="11 12">
    <name type="scientific">Henriciella algicola</name>
    <dbReference type="NCBI Taxonomy" id="1608422"/>
    <lineage>
        <taxon>Bacteria</taxon>
        <taxon>Pseudomonadati</taxon>
        <taxon>Pseudomonadota</taxon>
        <taxon>Alphaproteobacteria</taxon>
        <taxon>Hyphomonadales</taxon>
        <taxon>Hyphomonadaceae</taxon>
        <taxon>Henriciella</taxon>
    </lineage>
</organism>
<dbReference type="AlphaFoldDB" id="A0A399REU0"/>
<keyword evidence="2" id="KW-0227">DNA damage</keyword>
<dbReference type="Gene3D" id="3.40.50.300">
    <property type="entry name" value="P-loop containing nucleotide triphosphate hydrolases"/>
    <property type="match status" value="2"/>
</dbReference>
<dbReference type="SMART" id="SM00487">
    <property type="entry name" value="DEXDc"/>
    <property type="match status" value="1"/>
</dbReference>
<dbReference type="InterPro" id="IPR033454">
    <property type="entry name" value="RecG_wedge"/>
</dbReference>
<accession>A0A399REU0</accession>
<dbReference type="InterPro" id="IPR027417">
    <property type="entry name" value="P-loop_NTPase"/>
</dbReference>
<sequence length="688" mass="76181">MRDERLFPLFQPVDKLPGIGPKLKPVFERLIDGDTVWDLLLHLPEKWLDRRVRDSFQELVAGEVSTVRGEVMSYKAPYSDRAPHRIQLFDGSGFLTLTYFRADPRWLQGQFPVGKERIVSGLVSEFQRERQMSHPDHVVDPARGEPPPPVEPIYRLTAGLTNKRVHSAMIAALDLVPDDLPEWLGSDLVAAQHWPGFKAALAGLHTPDAFDPDAFELARRRLSYDEALAREIIFAFARESRARRTAPPLEGPNDALNALSARLPYKLTSAQRRAIREIADDVARPHPMRRMLQGDVGAGKTLVAVMAALKAVSAGYQATFMAPTEVLARQQYETVAGLLAPLGHEVAILTGREKGPKRESTLMGLADGSIHVAVGTQALFQESVSFRKLGLIVVDEQHRFGVADRMRLIEKASAPHMLVMSATPIPRTLAQAVHGDLDISILDEKPAGRQPIETRAIPDTRIEDVVEAIGRAIDRGERVFWVCPRVDADEDDSSAVARAAALEDWLGQKVGLVHGRLRGDQKDEALEAFRRGDTKVLVATTVIEVGVDVPDATVMVIERAEGFGLAQLHQLRGRVGRGERKSYCILLYRPPLGELAHKRLETLRETEDGFAIAEADFKLRGPGDVLGVRQSGAVDYRIADLQTDADLIEIARKDARYAIETDPGLVSERGQALSILRELLSPIVRQRE</sequence>
<dbReference type="PANTHER" id="PTHR47964:SF1">
    <property type="entry name" value="ATP-DEPENDENT DNA HELICASE HOMOLOG RECG, CHLOROPLASTIC"/>
    <property type="match status" value="1"/>
</dbReference>
<dbReference type="InterPro" id="IPR014001">
    <property type="entry name" value="Helicase_ATP-bd"/>
</dbReference>
<dbReference type="GO" id="GO:0003677">
    <property type="term" value="F:DNA binding"/>
    <property type="evidence" value="ECO:0007669"/>
    <property type="project" value="UniProtKB-KW"/>
</dbReference>
<evidence type="ECO:0000313" key="12">
    <source>
        <dbReference type="Proteomes" id="UP000265845"/>
    </source>
</evidence>
<dbReference type="SUPFAM" id="SSF52540">
    <property type="entry name" value="P-loop containing nucleoside triphosphate hydrolases"/>
    <property type="match status" value="2"/>
</dbReference>
<gene>
    <name evidence="11" type="primary">recG</name>
    <name evidence="11" type="ORF">D1222_11655</name>
</gene>
<evidence type="ECO:0000256" key="7">
    <source>
        <dbReference type="ARBA" id="ARBA00023204"/>
    </source>
</evidence>
<evidence type="ECO:0000256" key="5">
    <source>
        <dbReference type="ARBA" id="ARBA00022840"/>
    </source>
</evidence>
<dbReference type="InterPro" id="IPR047112">
    <property type="entry name" value="RecG/Mfd"/>
</dbReference>
<dbReference type="Pfam" id="PF00270">
    <property type="entry name" value="DEAD"/>
    <property type="match status" value="1"/>
</dbReference>
<evidence type="ECO:0000256" key="3">
    <source>
        <dbReference type="ARBA" id="ARBA00022801"/>
    </source>
</evidence>
<keyword evidence="7" id="KW-0234">DNA repair</keyword>
<reference evidence="11 12" key="1">
    <citation type="submission" date="2018-08" db="EMBL/GenBank/DDBJ databases">
        <title>Henriciella mobilis sp. nov., isolated from seawater.</title>
        <authorList>
            <person name="Cheng H."/>
            <person name="Wu Y.-H."/>
            <person name="Xu X.-W."/>
            <person name="Guo L.-L."/>
        </authorList>
    </citation>
    <scope>NUCLEOTIDE SEQUENCE [LARGE SCALE GENOMIC DNA]</scope>
    <source>
        <strain evidence="11 12">CCUG67844</strain>
    </source>
</reference>
<name>A0A399REU0_9PROT</name>
<dbReference type="RefSeq" id="WP_119454430.1">
    <property type="nucleotide sequence ID" value="NZ_QWGA01000007.1"/>
</dbReference>
<dbReference type="PANTHER" id="PTHR47964">
    <property type="entry name" value="ATP-DEPENDENT DNA HELICASE HOMOLOG RECG, CHLOROPLASTIC"/>
    <property type="match status" value="1"/>
</dbReference>
<dbReference type="PROSITE" id="PS51194">
    <property type="entry name" value="HELICASE_CTER"/>
    <property type="match status" value="1"/>
</dbReference>
<dbReference type="Proteomes" id="UP000265845">
    <property type="component" value="Unassembled WGS sequence"/>
</dbReference>
<dbReference type="GO" id="GO:0006281">
    <property type="term" value="P:DNA repair"/>
    <property type="evidence" value="ECO:0007669"/>
    <property type="project" value="UniProtKB-KW"/>
</dbReference>
<protein>
    <recommendedName>
        <fullName evidence="8">Probable DNA 3'-5' helicase RecG</fullName>
    </recommendedName>
</protein>
<dbReference type="CDD" id="cd17992">
    <property type="entry name" value="DEXHc_RecG"/>
    <property type="match status" value="1"/>
</dbReference>
<feature type="domain" description="Helicase ATP-binding" evidence="9">
    <location>
        <begin position="281"/>
        <end position="442"/>
    </location>
</feature>
<keyword evidence="4 11" id="KW-0347">Helicase</keyword>
<evidence type="ECO:0000259" key="9">
    <source>
        <dbReference type="PROSITE" id="PS51192"/>
    </source>
</evidence>
<keyword evidence="12" id="KW-1185">Reference proteome</keyword>
<dbReference type="NCBIfam" id="NF008164">
    <property type="entry name" value="PRK10917.1-2"/>
    <property type="match status" value="1"/>
</dbReference>
<dbReference type="InterPro" id="IPR001650">
    <property type="entry name" value="Helicase_C-like"/>
</dbReference>
<keyword evidence="5" id="KW-0067">ATP-binding</keyword>